<protein>
    <recommendedName>
        <fullName evidence="3">DDE-1 domain-containing protein</fullName>
    </recommendedName>
</protein>
<gene>
    <name evidence="1" type="ORF">PM001_LOCUS3179</name>
</gene>
<dbReference type="Proteomes" id="UP001162060">
    <property type="component" value="Unassembled WGS sequence"/>
</dbReference>
<name>A0AAV1TAB2_9STRA</name>
<dbReference type="AlphaFoldDB" id="A0AAV1TAB2"/>
<comment type="caution">
    <text evidence="1">The sequence shown here is derived from an EMBL/GenBank/DDBJ whole genome shotgun (WGS) entry which is preliminary data.</text>
</comment>
<evidence type="ECO:0000313" key="2">
    <source>
        <dbReference type="Proteomes" id="UP001162060"/>
    </source>
</evidence>
<evidence type="ECO:0008006" key="3">
    <source>
        <dbReference type="Google" id="ProtNLM"/>
    </source>
</evidence>
<reference evidence="1" key="1">
    <citation type="submission" date="2024-01" db="EMBL/GenBank/DDBJ databases">
        <authorList>
            <person name="Webb A."/>
        </authorList>
    </citation>
    <scope>NUCLEOTIDE SEQUENCE</scope>
    <source>
        <strain evidence="1">Pm1</strain>
    </source>
</reference>
<dbReference type="EMBL" id="CAKLBY020000030">
    <property type="protein sequence ID" value="CAK7905784.1"/>
    <property type="molecule type" value="Genomic_DNA"/>
</dbReference>
<organism evidence="1 2">
    <name type="scientific">Peronospora matthiolae</name>
    <dbReference type="NCBI Taxonomy" id="2874970"/>
    <lineage>
        <taxon>Eukaryota</taxon>
        <taxon>Sar</taxon>
        <taxon>Stramenopiles</taxon>
        <taxon>Oomycota</taxon>
        <taxon>Peronosporomycetes</taxon>
        <taxon>Peronosporales</taxon>
        <taxon>Peronosporaceae</taxon>
        <taxon>Peronospora</taxon>
    </lineage>
</organism>
<sequence>MKLFMKKKEAKRTWLERFLYMVAVSDARGGADSLVLDNIVHHASPKLMDVMRAKYDPTRSD</sequence>
<evidence type="ECO:0000313" key="1">
    <source>
        <dbReference type="EMBL" id="CAK7905784.1"/>
    </source>
</evidence>
<accession>A0AAV1TAB2</accession>
<proteinExistence type="predicted"/>